<dbReference type="Gene3D" id="3.90.70.10">
    <property type="entry name" value="Cysteine proteinases"/>
    <property type="match status" value="1"/>
</dbReference>
<dbReference type="EMBL" id="JH657973">
    <property type="protein sequence ID" value="EXM18490.1"/>
    <property type="molecule type" value="Genomic_DNA"/>
</dbReference>
<accession>X0MD15</accession>
<feature type="transmembrane region" description="Helical" evidence="1">
    <location>
        <begin position="169"/>
        <end position="192"/>
    </location>
</feature>
<keyword evidence="1" id="KW-0472">Membrane</keyword>
<reference evidence="3" key="2">
    <citation type="submission" date="2012-05" db="EMBL/GenBank/DDBJ databases">
        <title>The Genome Annotation of Fusarium oxysporum Cotton.</title>
        <authorList>
            <consortium name="The Broad Institute Genomics Platform"/>
            <person name="Ma L.-J."/>
            <person name="Corby-Kistler H."/>
            <person name="Broz K."/>
            <person name="Gale L.R."/>
            <person name="Jonkers W."/>
            <person name="O'Donnell K."/>
            <person name="Ploetz R."/>
            <person name="Steinberg C."/>
            <person name="Schwartz D.C."/>
            <person name="VanEtten H."/>
            <person name="Zhou S."/>
            <person name="Young S.K."/>
            <person name="Zeng Q."/>
            <person name="Gargeya S."/>
            <person name="Fitzgerald M."/>
            <person name="Abouelleil A."/>
            <person name="Alvarado L."/>
            <person name="Chapman S.B."/>
            <person name="Gainer-Dewar J."/>
            <person name="Goldberg J."/>
            <person name="Griggs A."/>
            <person name="Gujja S."/>
            <person name="Hansen M."/>
            <person name="Howarth C."/>
            <person name="Imamovic A."/>
            <person name="Ireland A."/>
            <person name="Larimer J."/>
            <person name="McCowan C."/>
            <person name="Murphy C."/>
            <person name="Pearson M."/>
            <person name="Poon T.W."/>
            <person name="Priest M."/>
            <person name="Roberts A."/>
            <person name="Saif S."/>
            <person name="Shea T."/>
            <person name="Sykes S."/>
            <person name="Wortman J."/>
            <person name="Nusbaum C."/>
            <person name="Birren B."/>
        </authorList>
    </citation>
    <scope>NUCLEOTIDE SEQUENCE</scope>
    <source>
        <strain evidence="3">25433</strain>
    </source>
</reference>
<gene>
    <name evidence="3" type="ORF">FOTG_13428</name>
</gene>
<dbReference type="CDD" id="cd00198">
    <property type="entry name" value="vWFA"/>
    <property type="match status" value="1"/>
</dbReference>
<dbReference type="Gene3D" id="3.40.50.410">
    <property type="entry name" value="von Willebrand factor, type A domain"/>
    <property type="match status" value="1"/>
</dbReference>
<feature type="domain" description="VWFA" evidence="2">
    <location>
        <begin position="291"/>
        <end position="368"/>
    </location>
</feature>
<reference evidence="3" key="1">
    <citation type="submission" date="2011-11" db="EMBL/GenBank/DDBJ databases">
        <title>The Genome Sequence of Fusarium oxysporum Cotton.</title>
        <authorList>
            <consortium name="The Broad Institute Genome Sequencing Platform"/>
            <person name="Ma L.-J."/>
            <person name="Gale L.R."/>
            <person name="Schwartz D.C."/>
            <person name="Zhou S."/>
            <person name="Corby-Kistler H."/>
            <person name="Young S.K."/>
            <person name="Zeng Q."/>
            <person name="Gargeya S."/>
            <person name="Fitzgerald M."/>
            <person name="Haas B."/>
            <person name="Abouelleil A."/>
            <person name="Alvarado L."/>
            <person name="Arachchi H.M."/>
            <person name="Berlin A."/>
            <person name="Brown A."/>
            <person name="Chapman S.B."/>
            <person name="Chen Z."/>
            <person name="Dunbar C."/>
            <person name="Freedman E."/>
            <person name="Gearin G."/>
            <person name="Goldberg J."/>
            <person name="Griggs A."/>
            <person name="Gujja S."/>
            <person name="Heiman D."/>
            <person name="Howarth C."/>
            <person name="Larson L."/>
            <person name="Lui A."/>
            <person name="MacDonald P.J.P."/>
            <person name="Montmayeur A."/>
            <person name="Murphy C."/>
            <person name="Neiman D."/>
            <person name="Pearson M."/>
            <person name="Priest M."/>
            <person name="Roberts A."/>
            <person name="Saif S."/>
            <person name="Shea T."/>
            <person name="Shenoy N."/>
            <person name="Sisk P."/>
            <person name="Stolte C."/>
            <person name="Sykes S."/>
            <person name="Wortman J."/>
            <person name="Nusbaum C."/>
            <person name="Birren B."/>
        </authorList>
    </citation>
    <scope>NUCLEOTIDE SEQUENCE [LARGE SCALE GENOMIC DNA]</scope>
    <source>
        <strain evidence="3">25433</strain>
    </source>
</reference>
<dbReference type="InterPro" id="IPR038765">
    <property type="entry name" value="Papain-like_cys_pep_sf"/>
</dbReference>
<dbReference type="Pfam" id="PF00092">
    <property type="entry name" value="VWA"/>
    <property type="match status" value="1"/>
</dbReference>
<organism evidence="3">
    <name type="scientific">Fusarium oxysporum f. sp. vasinfectum 25433</name>
    <dbReference type="NCBI Taxonomy" id="1089449"/>
    <lineage>
        <taxon>Eukaryota</taxon>
        <taxon>Fungi</taxon>
        <taxon>Dikarya</taxon>
        <taxon>Ascomycota</taxon>
        <taxon>Pezizomycotina</taxon>
        <taxon>Sordariomycetes</taxon>
        <taxon>Hypocreomycetidae</taxon>
        <taxon>Hypocreales</taxon>
        <taxon>Nectriaceae</taxon>
        <taxon>Fusarium</taxon>
        <taxon>Fusarium oxysporum species complex</taxon>
    </lineage>
</organism>
<dbReference type="SUPFAM" id="SSF53300">
    <property type="entry name" value="vWA-like"/>
    <property type="match status" value="1"/>
</dbReference>
<proteinExistence type="predicted"/>
<dbReference type="Proteomes" id="UP000030701">
    <property type="component" value="Unassembled WGS sequence"/>
</dbReference>
<dbReference type="SUPFAM" id="SSF54001">
    <property type="entry name" value="Cysteine proteinases"/>
    <property type="match status" value="1"/>
</dbReference>
<sequence>MSDSTAQVVVGCLLDVSGSMRSAFESGHSNEPASDRLRAVLRAALKLAKAERQQNPNAVMFVGVFGLQMPEDSEEHPNPLAADLCGIADALLNDSGNNSSGHDLLIARANENDVSHISEYIKTKLTCREARIVHAYLKRHPDQVQQFVDAIPPEAEVEMLRSSSRTAGMLIGAAVALASIFISGGALGVAAAGSVASSATGSVVGTAAGTTAGTAACMAAGSVVGTAAGNSLEDSRVERSEALALARRIQNDWLSDFVNFEPRPVSHVVDILQRLQDHEDRDRRNVPEDNSDNLFDAIRQYMYGLTPMCHALKKALDAFQSKPDAQHRVLVLVSDGHSTDGDPSTAADDLESEGVAIATVNLTDDRSNTQRALHYEVNPLWDEGTRTLFNMSKRIPGSTHPVPVLASVGWAIPSAGEIALFCTVCTVTALEEFCSMLLSARFGSADALLDIVGKIRFDDYINNEHLTIRSRPTNQGQRGICYAHAVASVIHMALLRIVSRDGGIPSFNEIRHKILSKYPEIKGGQPTIQVLADACHWYRPLRFQKVDEEGARQAVLRRRPVLARFGLSKDGWDEFCKQLDGNSAMHNAVLTEAQMAPHFDKKYDGGHAVVLVSCSPKSLTFLNSWGGSWGDNGTFSIENPAVLGHKDVSLSFYDVYWLERDLTDAEQQAFDSQVDEELRRRAGQHESIFELEYRCPKCRDTSPLAEFRGSVRRASCPKCQGLFEPDAGNLVEALYLRAGLNDVV</sequence>
<dbReference type="InterPro" id="IPR002035">
    <property type="entry name" value="VWF_A"/>
</dbReference>
<dbReference type="InterPro" id="IPR036465">
    <property type="entry name" value="vWFA_dom_sf"/>
</dbReference>
<evidence type="ECO:0000259" key="2">
    <source>
        <dbReference type="Pfam" id="PF00092"/>
    </source>
</evidence>
<keyword evidence="1" id="KW-0812">Transmembrane</keyword>
<keyword evidence="1" id="KW-1133">Transmembrane helix</keyword>
<name>X0MD15_FUSOX</name>
<dbReference type="HOGENOM" id="CLU_396367_0_0_1"/>
<dbReference type="AlphaFoldDB" id="X0MD15"/>
<evidence type="ECO:0000256" key="1">
    <source>
        <dbReference type="SAM" id="Phobius"/>
    </source>
</evidence>
<evidence type="ECO:0000313" key="3">
    <source>
        <dbReference type="EMBL" id="EXM18490.1"/>
    </source>
</evidence>
<dbReference type="OrthoDB" id="3789175at2759"/>
<protein>
    <recommendedName>
        <fullName evidence="2">VWFA domain-containing protein</fullName>
    </recommendedName>
</protein>